<accession>A0ACA9MNJ3</accession>
<feature type="non-terminal residue" evidence="1">
    <location>
        <position position="1"/>
    </location>
</feature>
<reference evidence="1" key="1">
    <citation type="submission" date="2021-06" db="EMBL/GenBank/DDBJ databases">
        <authorList>
            <person name="Kallberg Y."/>
            <person name="Tangrot J."/>
            <person name="Rosling A."/>
        </authorList>
    </citation>
    <scope>NUCLEOTIDE SEQUENCE</scope>
    <source>
        <strain evidence="1">AU212A</strain>
    </source>
</reference>
<comment type="caution">
    <text evidence="1">The sequence shown here is derived from an EMBL/GenBank/DDBJ whole genome shotgun (WGS) entry which is preliminary data.</text>
</comment>
<gene>
    <name evidence="1" type="ORF">SCALOS_LOCUS6484</name>
</gene>
<evidence type="ECO:0000313" key="1">
    <source>
        <dbReference type="EMBL" id="CAG8588419.1"/>
    </source>
</evidence>
<organism evidence="1 2">
    <name type="scientific">Scutellospora calospora</name>
    <dbReference type="NCBI Taxonomy" id="85575"/>
    <lineage>
        <taxon>Eukaryota</taxon>
        <taxon>Fungi</taxon>
        <taxon>Fungi incertae sedis</taxon>
        <taxon>Mucoromycota</taxon>
        <taxon>Glomeromycotina</taxon>
        <taxon>Glomeromycetes</taxon>
        <taxon>Diversisporales</taxon>
        <taxon>Gigasporaceae</taxon>
        <taxon>Scutellospora</taxon>
    </lineage>
</organism>
<protein>
    <submittedName>
        <fullName evidence="1">1075_t:CDS:1</fullName>
    </submittedName>
</protein>
<dbReference type="Proteomes" id="UP000789860">
    <property type="component" value="Unassembled WGS sequence"/>
</dbReference>
<sequence length="83" mass="10086">QSAKVLFLYERDLLLFKTDNKDKFKKIFDKFEYKIEKLEEAITNIEELLIAKKNFEEETLEEKIERNINTKNLIPKQQEEAYI</sequence>
<proteinExistence type="predicted"/>
<evidence type="ECO:0000313" key="2">
    <source>
        <dbReference type="Proteomes" id="UP000789860"/>
    </source>
</evidence>
<dbReference type="EMBL" id="CAJVPM010012444">
    <property type="protein sequence ID" value="CAG8588419.1"/>
    <property type="molecule type" value="Genomic_DNA"/>
</dbReference>
<name>A0ACA9MNJ3_9GLOM</name>
<keyword evidence="2" id="KW-1185">Reference proteome</keyword>